<name>A0AAD5QWR3_PARTN</name>
<gene>
    <name evidence="2" type="ORF">KIN20_025667</name>
</gene>
<reference evidence="2" key="1">
    <citation type="submission" date="2021-06" db="EMBL/GenBank/DDBJ databases">
        <title>Parelaphostrongylus tenuis whole genome reference sequence.</title>
        <authorList>
            <person name="Garwood T.J."/>
            <person name="Larsen P.A."/>
            <person name="Fountain-Jones N.M."/>
            <person name="Garbe J.R."/>
            <person name="Macchietto M.G."/>
            <person name="Kania S.A."/>
            <person name="Gerhold R.W."/>
            <person name="Richards J.E."/>
            <person name="Wolf T.M."/>
        </authorList>
    </citation>
    <scope>NUCLEOTIDE SEQUENCE</scope>
    <source>
        <strain evidence="2">MNPRO001-30</strain>
        <tissue evidence="2">Meninges</tissue>
    </source>
</reference>
<keyword evidence="3" id="KW-1185">Reference proteome</keyword>
<organism evidence="2 3">
    <name type="scientific">Parelaphostrongylus tenuis</name>
    <name type="common">Meningeal worm</name>
    <dbReference type="NCBI Taxonomy" id="148309"/>
    <lineage>
        <taxon>Eukaryota</taxon>
        <taxon>Metazoa</taxon>
        <taxon>Ecdysozoa</taxon>
        <taxon>Nematoda</taxon>
        <taxon>Chromadorea</taxon>
        <taxon>Rhabditida</taxon>
        <taxon>Rhabditina</taxon>
        <taxon>Rhabditomorpha</taxon>
        <taxon>Strongyloidea</taxon>
        <taxon>Metastrongylidae</taxon>
        <taxon>Parelaphostrongylus</taxon>
    </lineage>
</organism>
<proteinExistence type="predicted"/>
<dbReference type="AlphaFoldDB" id="A0AAD5QWR3"/>
<protein>
    <submittedName>
        <fullName evidence="2">Uncharacterized protein</fullName>
    </submittedName>
</protein>
<evidence type="ECO:0000313" key="3">
    <source>
        <dbReference type="Proteomes" id="UP001196413"/>
    </source>
</evidence>
<sequence length="59" mass="6235">MSRSGRSPVFDESISQAALLGDPSSSTRDLAEELSVSQRPLSKSCINDFFSQEASPGSA</sequence>
<comment type="caution">
    <text evidence="2">The sequence shown here is derived from an EMBL/GenBank/DDBJ whole genome shotgun (WGS) entry which is preliminary data.</text>
</comment>
<dbReference type="Proteomes" id="UP001196413">
    <property type="component" value="Unassembled WGS sequence"/>
</dbReference>
<accession>A0AAD5QWR3</accession>
<evidence type="ECO:0000256" key="1">
    <source>
        <dbReference type="SAM" id="MobiDB-lite"/>
    </source>
</evidence>
<evidence type="ECO:0000313" key="2">
    <source>
        <dbReference type="EMBL" id="KAJ1365380.1"/>
    </source>
</evidence>
<feature type="region of interest" description="Disordered" evidence="1">
    <location>
        <begin position="1"/>
        <end position="34"/>
    </location>
</feature>
<dbReference type="EMBL" id="JAHQIW010005252">
    <property type="protein sequence ID" value="KAJ1365380.1"/>
    <property type="molecule type" value="Genomic_DNA"/>
</dbReference>